<organism evidence="1 2">
    <name type="scientific">Hymenobacter elongatus</name>
    <dbReference type="NCBI Taxonomy" id="877208"/>
    <lineage>
        <taxon>Bacteria</taxon>
        <taxon>Pseudomonadati</taxon>
        <taxon>Bacteroidota</taxon>
        <taxon>Cytophagia</taxon>
        <taxon>Cytophagales</taxon>
        <taxon>Hymenobacteraceae</taxon>
        <taxon>Hymenobacter</taxon>
    </lineage>
</organism>
<accession>A0A4Z0PJQ2</accession>
<keyword evidence="2" id="KW-1185">Reference proteome</keyword>
<protein>
    <submittedName>
        <fullName evidence="1">Uncharacterized protein</fullName>
    </submittedName>
</protein>
<dbReference type="EMBL" id="SRLD01000025">
    <property type="protein sequence ID" value="TGE15199.1"/>
    <property type="molecule type" value="Genomic_DNA"/>
</dbReference>
<name>A0A4Z0PJQ2_9BACT</name>
<reference evidence="1 2" key="1">
    <citation type="submission" date="2019-04" db="EMBL/GenBank/DDBJ databases">
        <authorList>
            <person name="Feng G."/>
            <person name="Zhang J."/>
            <person name="Zhu H."/>
        </authorList>
    </citation>
    <scope>NUCLEOTIDE SEQUENCE [LARGE SCALE GENOMIC DNA]</scope>
    <source>
        <strain evidence="1 2">JCM 17223</strain>
    </source>
</reference>
<dbReference type="AlphaFoldDB" id="A0A4Z0PJQ2"/>
<comment type="caution">
    <text evidence="1">The sequence shown here is derived from an EMBL/GenBank/DDBJ whole genome shotgun (WGS) entry which is preliminary data.</text>
</comment>
<sequence length="79" mass="8349">MNTLSSLIRPLASASDAASVARLPRFVTLSSSAAQALLVAGLPDPKRDYPTREQAANTAARARLAARSRLVIPSSAKRF</sequence>
<proteinExistence type="predicted"/>
<gene>
    <name evidence="1" type="ORF">E5J99_13410</name>
</gene>
<dbReference type="Proteomes" id="UP000297739">
    <property type="component" value="Unassembled WGS sequence"/>
</dbReference>
<dbReference type="RefSeq" id="WP_135498321.1">
    <property type="nucleotide sequence ID" value="NZ_SRLD01000025.1"/>
</dbReference>
<evidence type="ECO:0000313" key="1">
    <source>
        <dbReference type="EMBL" id="TGE15199.1"/>
    </source>
</evidence>
<evidence type="ECO:0000313" key="2">
    <source>
        <dbReference type="Proteomes" id="UP000297739"/>
    </source>
</evidence>